<proteinExistence type="predicted"/>
<keyword evidence="1" id="KW-0732">Signal</keyword>
<evidence type="ECO:0000313" key="3">
    <source>
        <dbReference type="Proteomes" id="UP001317870"/>
    </source>
</evidence>
<gene>
    <name evidence="2" type="ORF">IFM12276_53900</name>
</gene>
<keyword evidence="3" id="KW-1185">Reference proteome</keyword>
<feature type="chain" id="PRO_5046412319" evidence="1">
    <location>
        <begin position="27"/>
        <end position="139"/>
    </location>
</feature>
<dbReference type="Proteomes" id="UP001317870">
    <property type="component" value="Chromosome"/>
</dbReference>
<evidence type="ECO:0000313" key="2">
    <source>
        <dbReference type="EMBL" id="BDU02362.1"/>
    </source>
</evidence>
<organism evidence="2 3">
    <name type="scientific">Nocardia sputorum</name>
    <dbReference type="NCBI Taxonomy" id="2984338"/>
    <lineage>
        <taxon>Bacteria</taxon>
        <taxon>Bacillati</taxon>
        <taxon>Actinomycetota</taxon>
        <taxon>Actinomycetes</taxon>
        <taxon>Mycobacteriales</taxon>
        <taxon>Nocardiaceae</taxon>
        <taxon>Nocardia</taxon>
    </lineage>
</organism>
<dbReference type="EMBL" id="AP026978">
    <property type="protein sequence ID" value="BDU02362.1"/>
    <property type="molecule type" value="Genomic_DNA"/>
</dbReference>
<reference evidence="2 3" key="1">
    <citation type="submission" date="2022-11" db="EMBL/GenBank/DDBJ databases">
        <title>Genome Sequencing of Nocardia sp. ON39_IFM12276 and assembly.</title>
        <authorList>
            <person name="Shimojima M."/>
            <person name="Toyokawa M."/>
            <person name="Uesaka K."/>
        </authorList>
    </citation>
    <scope>NUCLEOTIDE SEQUENCE [LARGE SCALE GENOMIC DNA]</scope>
    <source>
        <strain evidence="2 3">IFM 12276</strain>
    </source>
</reference>
<dbReference type="RefSeq" id="WP_281875410.1">
    <property type="nucleotide sequence ID" value="NZ_AP026978.1"/>
</dbReference>
<sequence length="139" mass="14322">MILRRLPLLALAALPVALGSGATATATPPLSAPVLEEVFSVPGTVSAKFHNPNAEGVCWVYNDDTGEIFGGNNPTSFAIAYGKMVQTSLGNGSLPAGQMRVRGACAWERPTGDPREGYTATTDIVTVDVVGKPSTGSFG</sequence>
<name>A0ABM8D4R9_9NOCA</name>
<feature type="signal peptide" evidence="1">
    <location>
        <begin position="1"/>
        <end position="26"/>
    </location>
</feature>
<accession>A0ABM8D4R9</accession>
<protein>
    <submittedName>
        <fullName evidence="2">Uncharacterized protein</fullName>
    </submittedName>
</protein>
<evidence type="ECO:0000256" key="1">
    <source>
        <dbReference type="SAM" id="SignalP"/>
    </source>
</evidence>